<evidence type="ECO:0000256" key="6">
    <source>
        <dbReference type="SAM" id="MobiDB-lite"/>
    </source>
</evidence>
<dbReference type="OrthoDB" id="2020802at2759"/>
<dbReference type="InterPro" id="IPR015300">
    <property type="entry name" value="DNA-bd_pseudobarrel_sf"/>
</dbReference>
<dbReference type="GO" id="GO:0003677">
    <property type="term" value="F:DNA binding"/>
    <property type="evidence" value="ECO:0007669"/>
    <property type="project" value="UniProtKB-KW"/>
</dbReference>
<reference evidence="9 10" key="1">
    <citation type="submission" date="2020-10" db="EMBL/GenBank/DDBJ databases">
        <title>The Coptis chinensis genome and diversification of protoberbering-type alkaloids.</title>
        <authorList>
            <person name="Wang B."/>
            <person name="Shu S."/>
            <person name="Song C."/>
            <person name="Liu Y."/>
        </authorList>
    </citation>
    <scope>NUCLEOTIDE SEQUENCE [LARGE SCALE GENOMIC DNA]</scope>
    <source>
        <strain evidence="9">HL-2020</strain>
        <tissue evidence="9">Leaf</tissue>
    </source>
</reference>
<dbReference type="Gene3D" id="2.40.330.10">
    <property type="entry name" value="DNA-binding pseudobarrel domain"/>
    <property type="match status" value="1"/>
</dbReference>
<keyword evidence="2" id="KW-0805">Transcription regulation</keyword>
<dbReference type="CDD" id="cd00018">
    <property type="entry name" value="AP2"/>
    <property type="match status" value="1"/>
</dbReference>
<dbReference type="EMBL" id="JADFTS010000005">
    <property type="protein sequence ID" value="KAF9604593.1"/>
    <property type="molecule type" value="Genomic_DNA"/>
</dbReference>
<dbReference type="Gene3D" id="3.30.730.10">
    <property type="entry name" value="AP2/ERF domain"/>
    <property type="match status" value="1"/>
</dbReference>
<feature type="compositionally biased region" description="Polar residues" evidence="6">
    <location>
        <begin position="1"/>
        <end position="11"/>
    </location>
</feature>
<dbReference type="InterPro" id="IPR016177">
    <property type="entry name" value="DNA-bd_dom_sf"/>
</dbReference>
<evidence type="ECO:0000256" key="5">
    <source>
        <dbReference type="ARBA" id="ARBA00023242"/>
    </source>
</evidence>
<dbReference type="PANTHER" id="PTHR31140">
    <property type="entry name" value="B3 DOMAIN-CONTAINING TRANSCRIPTION FACTOR ABI3"/>
    <property type="match status" value="1"/>
</dbReference>
<dbReference type="GO" id="GO:0005634">
    <property type="term" value="C:nucleus"/>
    <property type="evidence" value="ECO:0007669"/>
    <property type="project" value="UniProtKB-SubCell"/>
</dbReference>
<dbReference type="PROSITE" id="PS50863">
    <property type="entry name" value="B3"/>
    <property type="match status" value="1"/>
</dbReference>
<dbReference type="PROSITE" id="PS51032">
    <property type="entry name" value="AP2_ERF"/>
    <property type="match status" value="1"/>
</dbReference>
<evidence type="ECO:0000256" key="4">
    <source>
        <dbReference type="ARBA" id="ARBA00023163"/>
    </source>
</evidence>
<evidence type="ECO:0000256" key="1">
    <source>
        <dbReference type="ARBA" id="ARBA00004123"/>
    </source>
</evidence>
<dbReference type="SMART" id="SM01019">
    <property type="entry name" value="B3"/>
    <property type="match status" value="1"/>
</dbReference>
<sequence>MPMTDFSSNLQEGLWWNNTPPPKSPSSEYKGVIPQPNGRWGAQIYDNQHRVWLGTFDTQEAAVHTYDQALAMFRGTPENYPIEDHSHSYSHSTPQESITDDMDEDVEEVEEAEKEYMFEKSLTPSDVGKLNRLVIPKQHAEKYFPLQADTVEKGLLLSFEDESRKIWRFRYSYWNSSQSYVLTKGWSRFVKEKKLDAGDVVSFQRRRFDRETLYIRWRRRNAAPTAHDSRMSQSMTAAATNVSSSSSSSAWTRVYYSAQHPYPSHQHNLHGPLSYQPDCLHAAEPVEQNPVTMKKKKPVRVFGVDLADCQRRKSQPSGPDNSSSLGQDRANYMYSHGHDLNLSIQQDFSFSQQMRNYPGGSGDMPT</sequence>
<evidence type="ECO:0000313" key="9">
    <source>
        <dbReference type="EMBL" id="KAF9604593.1"/>
    </source>
</evidence>
<organism evidence="9 10">
    <name type="scientific">Coptis chinensis</name>
    <dbReference type="NCBI Taxonomy" id="261450"/>
    <lineage>
        <taxon>Eukaryota</taxon>
        <taxon>Viridiplantae</taxon>
        <taxon>Streptophyta</taxon>
        <taxon>Embryophyta</taxon>
        <taxon>Tracheophyta</taxon>
        <taxon>Spermatophyta</taxon>
        <taxon>Magnoliopsida</taxon>
        <taxon>Ranunculales</taxon>
        <taxon>Ranunculaceae</taxon>
        <taxon>Coptidoideae</taxon>
        <taxon>Coptis</taxon>
    </lineage>
</organism>
<name>A0A835HUL2_9MAGN</name>
<keyword evidence="4" id="KW-0804">Transcription</keyword>
<dbReference type="InterPro" id="IPR044800">
    <property type="entry name" value="LEC2-like"/>
</dbReference>
<evidence type="ECO:0000259" key="8">
    <source>
        <dbReference type="PROSITE" id="PS51032"/>
    </source>
</evidence>
<dbReference type="AlphaFoldDB" id="A0A835HUL2"/>
<dbReference type="PANTHER" id="PTHR31140:SF70">
    <property type="entry name" value="B3 DOMAIN-CONTAINING PROTEIN OS11G0156000"/>
    <property type="match status" value="1"/>
</dbReference>
<evidence type="ECO:0000313" key="10">
    <source>
        <dbReference type="Proteomes" id="UP000631114"/>
    </source>
</evidence>
<dbReference type="CDD" id="cd10017">
    <property type="entry name" value="B3_DNA"/>
    <property type="match status" value="1"/>
</dbReference>
<feature type="domain" description="TF-B3" evidence="7">
    <location>
        <begin position="118"/>
        <end position="221"/>
    </location>
</feature>
<evidence type="ECO:0000259" key="7">
    <source>
        <dbReference type="PROSITE" id="PS50863"/>
    </source>
</evidence>
<comment type="caution">
    <text evidence="9">The sequence shown here is derived from an EMBL/GenBank/DDBJ whole genome shotgun (WGS) entry which is preliminary data.</text>
</comment>
<dbReference type="InterPro" id="IPR036955">
    <property type="entry name" value="AP2/ERF_dom_sf"/>
</dbReference>
<feature type="compositionally biased region" description="Polar residues" evidence="6">
    <location>
        <begin position="315"/>
        <end position="326"/>
    </location>
</feature>
<keyword evidence="3" id="KW-0238">DNA-binding</keyword>
<keyword evidence="5" id="KW-0539">Nucleus</keyword>
<dbReference type="SUPFAM" id="SSF101936">
    <property type="entry name" value="DNA-binding pseudobarrel domain"/>
    <property type="match status" value="1"/>
</dbReference>
<feature type="domain" description="AP2/ERF" evidence="8">
    <location>
        <begin position="28"/>
        <end position="83"/>
    </location>
</feature>
<dbReference type="SMART" id="SM00380">
    <property type="entry name" value="AP2"/>
    <property type="match status" value="1"/>
</dbReference>
<dbReference type="InterPro" id="IPR001471">
    <property type="entry name" value="AP2/ERF_dom"/>
</dbReference>
<dbReference type="Proteomes" id="UP000631114">
    <property type="component" value="Unassembled WGS sequence"/>
</dbReference>
<dbReference type="GO" id="GO:0003700">
    <property type="term" value="F:DNA-binding transcription factor activity"/>
    <property type="evidence" value="ECO:0007669"/>
    <property type="project" value="InterPro"/>
</dbReference>
<dbReference type="InterPro" id="IPR003340">
    <property type="entry name" value="B3_DNA-bd"/>
</dbReference>
<keyword evidence="10" id="KW-1185">Reference proteome</keyword>
<evidence type="ECO:0000256" key="3">
    <source>
        <dbReference type="ARBA" id="ARBA00023125"/>
    </source>
</evidence>
<comment type="subcellular location">
    <subcellularLocation>
        <location evidence="1">Nucleus</location>
    </subcellularLocation>
</comment>
<feature type="region of interest" description="Disordered" evidence="6">
    <location>
        <begin position="1"/>
        <end position="30"/>
    </location>
</feature>
<evidence type="ECO:0000256" key="2">
    <source>
        <dbReference type="ARBA" id="ARBA00023015"/>
    </source>
</evidence>
<feature type="region of interest" description="Disordered" evidence="6">
    <location>
        <begin position="308"/>
        <end position="329"/>
    </location>
</feature>
<dbReference type="Pfam" id="PF02362">
    <property type="entry name" value="B3"/>
    <property type="match status" value="1"/>
</dbReference>
<proteinExistence type="predicted"/>
<dbReference type="SUPFAM" id="SSF54171">
    <property type="entry name" value="DNA-binding domain"/>
    <property type="match status" value="1"/>
</dbReference>
<protein>
    <submittedName>
        <fullName evidence="9">Uncharacterized protein</fullName>
    </submittedName>
</protein>
<accession>A0A835HUL2</accession>
<gene>
    <name evidence="9" type="ORF">IFM89_008037</name>
</gene>